<feature type="compositionally biased region" description="Acidic residues" evidence="1">
    <location>
        <begin position="14"/>
        <end position="24"/>
    </location>
</feature>
<dbReference type="EMBL" id="GDJX01021569">
    <property type="protein sequence ID" value="JAT46367.1"/>
    <property type="molecule type" value="Transcribed_RNA"/>
</dbReference>
<evidence type="ECO:0000313" key="2">
    <source>
        <dbReference type="EMBL" id="JAT46367.1"/>
    </source>
</evidence>
<sequence length="118" mass="13178">MGNCVKGQAAVSWADDDEEAEWEWAESGHRRRHSHGAGSEERQGLLKEDERGVNPAATEVKIKITKRQLEELLRKVDAQGLPLHQVLAHLTSGAIDDALHDRPHHWRPALQSIPEAAE</sequence>
<dbReference type="AlphaFoldDB" id="A0A1D1XVF6"/>
<proteinExistence type="predicted"/>
<name>A0A1D1XVF6_9ARAE</name>
<feature type="region of interest" description="Disordered" evidence="1">
    <location>
        <begin position="1"/>
        <end position="54"/>
    </location>
</feature>
<gene>
    <name evidence="2" type="primary">hemC_1</name>
    <name evidence="2" type="ORF">g.8075</name>
</gene>
<protein>
    <submittedName>
        <fullName evidence="2">Porphobilinogen deaminase</fullName>
    </submittedName>
</protein>
<accession>A0A1D1XVF6</accession>
<organism evidence="2">
    <name type="scientific">Anthurium amnicola</name>
    <dbReference type="NCBI Taxonomy" id="1678845"/>
    <lineage>
        <taxon>Eukaryota</taxon>
        <taxon>Viridiplantae</taxon>
        <taxon>Streptophyta</taxon>
        <taxon>Embryophyta</taxon>
        <taxon>Tracheophyta</taxon>
        <taxon>Spermatophyta</taxon>
        <taxon>Magnoliopsida</taxon>
        <taxon>Liliopsida</taxon>
        <taxon>Araceae</taxon>
        <taxon>Pothoideae</taxon>
        <taxon>Potheae</taxon>
        <taxon>Anthurium</taxon>
    </lineage>
</organism>
<dbReference type="PANTHER" id="PTHR33647">
    <property type="entry name" value="OS01G0793900 PROTEIN"/>
    <property type="match status" value="1"/>
</dbReference>
<dbReference type="PANTHER" id="PTHR33647:SF5">
    <property type="entry name" value="OS01G0793900 PROTEIN"/>
    <property type="match status" value="1"/>
</dbReference>
<evidence type="ECO:0000256" key="1">
    <source>
        <dbReference type="SAM" id="MobiDB-lite"/>
    </source>
</evidence>
<feature type="compositionally biased region" description="Basic and acidic residues" evidence="1">
    <location>
        <begin position="38"/>
        <end position="52"/>
    </location>
</feature>
<reference evidence="2" key="1">
    <citation type="submission" date="2015-07" db="EMBL/GenBank/DDBJ databases">
        <title>Transcriptome Assembly of Anthurium amnicola.</title>
        <authorList>
            <person name="Suzuki J."/>
        </authorList>
    </citation>
    <scope>NUCLEOTIDE SEQUENCE</scope>
</reference>